<reference evidence="20" key="1">
    <citation type="journal article" date="2019" name="Ticks Tick Borne Dis.">
        <title>Argasid and ixodid systematics: Implications for soft tick evolution and systematics, with a new argasid species list.</title>
        <authorList>
            <person name="Mans B.J."/>
            <person name="Featherston J."/>
            <person name="Kvas M."/>
            <person name="Pillay K.A."/>
            <person name="de Klerk D.G."/>
            <person name="Pienaar R."/>
            <person name="de Castro M.H."/>
            <person name="Schwan T.G."/>
            <person name="Lopez J.E."/>
            <person name="Teel P."/>
            <person name="Perez de Leon A.A."/>
            <person name="Sonenshine D.E."/>
            <person name="Egekwu N.I."/>
            <person name="Bakkes D.K."/>
            <person name="Heyne H."/>
            <person name="Kanduma E.G."/>
            <person name="Nyangiwe N."/>
            <person name="Bouattour A."/>
            <person name="Latif A.A."/>
        </authorList>
    </citation>
    <scope>NUCLEOTIDE SEQUENCE</scope>
</reference>
<feature type="transmembrane region" description="Helical" evidence="17">
    <location>
        <begin position="268"/>
        <end position="287"/>
    </location>
</feature>
<evidence type="ECO:0000256" key="17">
    <source>
        <dbReference type="RuleBase" id="RU003297"/>
    </source>
</evidence>
<evidence type="ECO:0000256" key="16">
    <source>
        <dbReference type="ARBA" id="ARBA00049551"/>
    </source>
</evidence>
<evidence type="ECO:0000256" key="7">
    <source>
        <dbReference type="ARBA" id="ARBA00022660"/>
    </source>
</evidence>
<dbReference type="AlphaFoldDB" id="A0A3G2JZY9"/>
<dbReference type="GO" id="GO:0042773">
    <property type="term" value="P:ATP synthesis coupled electron transport"/>
    <property type="evidence" value="ECO:0007669"/>
    <property type="project" value="InterPro"/>
</dbReference>
<comment type="subcellular location">
    <subcellularLocation>
        <location evidence="2 17">Mitochondrion membrane</location>
        <topology evidence="2 17">Multi-pass membrane protein</topology>
    </subcellularLocation>
</comment>
<keyword evidence="7 17" id="KW-0679">Respiratory chain</keyword>
<keyword evidence="9" id="KW-1278">Translocase</keyword>
<dbReference type="GO" id="GO:0048039">
    <property type="term" value="F:ubiquinone binding"/>
    <property type="evidence" value="ECO:0007669"/>
    <property type="project" value="TreeGrafter"/>
</dbReference>
<feature type="transmembrane region" description="Helical" evidence="17">
    <location>
        <begin position="136"/>
        <end position="157"/>
    </location>
</feature>
<dbReference type="RefSeq" id="YP_009536341.1">
    <property type="nucleotide sequence ID" value="NC_039830.1"/>
</dbReference>
<evidence type="ECO:0000256" key="14">
    <source>
        <dbReference type="ARBA" id="ARBA00023128"/>
    </source>
</evidence>
<protein>
    <recommendedName>
        <fullName evidence="5 17">NADH-ubiquinone oxidoreductase chain 4</fullName>
        <ecNumber evidence="4 17">7.1.1.2</ecNumber>
    </recommendedName>
</protein>
<feature type="transmembrane region" description="Helical" evidence="17">
    <location>
        <begin position="12"/>
        <end position="37"/>
    </location>
</feature>
<keyword evidence="14 17" id="KW-0496">Mitochondrion</keyword>
<comment type="catalytic activity">
    <reaction evidence="16 17">
        <text>a ubiquinone + NADH + 5 H(+)(in) = a ubiquinol + NAD(+) + 4 H(+)(out)</text>
        <dbReference type="Rhea" id="RHEA:29091"/>
        <dbReference type="Rhea" id="RHEA-COMP:9565"/>
        <dbReference type="Rhea" id="RHEA-COMP:9566"/>
        <dbReference type="ChEBI" id="CHEBI:15378"/>
        <dbReference type="ChEBI" id="CHEBI:16389"/>
        <dbReference type="ChEBI" id="CHEBI:17976"/>
        <dbReference type="ChEBI" id="CHEBI:57540"/>
        <dbReference type="ChEBI" id="CHEBI:57945"/>
        <dbReference type="EC" id="7.1.1.2"/>
    </reaction>
</comment>
<feature type="transmembrane region" description="Helical" evidence="17">
    <location>
        <begin position="177"/>
        <end position="199"/>
    </location>
</feature>
<evidence type="ECO:0000259" key="18">
    <source>
        <dbReference type="Pfam" id="PF00361"/>
    </source>
</evidence>
<comment type="function">
    <text evidence="17">Core subunit of the mitochondrial membrane respiratory chain NADH dehydrogenase (Complex I) which catalyzes electron transfer from NADH through the respiratory chain, using ubiquinone as an electron acceptor. Essential for the catalytic activity and assembly of complex I.</text>
</comment>
<feature type="domain" description="NADH:ubiquinone oxidoreductase chain 4 N-terminal" evidence="19">
    <location>
        <begin position="2"/>
        <end position="100"/>
    </location>
</feature>
<proteinExistence type="inferred from homology"/>
<evidence type="ECO:0000259" key="19">
    <source>
        <dbReference type="Pfam" id="PF01059"/>
    </source>
</evidence>
<evidence type="ECO:0000256" key="1">
    <source>
        <dbReference type="ARBA" id="ARBA00003257"/>
    </source>
</evidence>
<feature type="transmembrane region" description="Helical" evidence="17">
    <location>
        <begin position="371"/>
        <end position="394"/>
    </location>
</feature>
<comment type="function">
    <text evidence="1">Core subunit of the mitochondrial membrane respiratory chain NADH dehydrogenase (Complex I) that is believed to belong to the minimal assembly required for catalysis. Complex I functions in the transfer of electrons from NADH to the respiratory chain. The immediate electron acceptor for the enzyme is believed to be ubiquinone.</text>
</comment>
<evidence type="ECO:0000256" key="8">
    <source>
        <dbReference type="ARBA" id="ARBA00022692"/>
    </source>
</evidence>
<dbReference type="GO" id="GO:0003954">
    <property type="term" value="F:NADH dehydrogenase activity"/>
    <property type="evidence" value="ECO:0007669"/>
    <property type="project" value="TreeGrafter"/>
</dbReference>
<evidence type="ECO:0000256" key="3">
    <source>
        <dbReference type="ARBA" id="ARBA00009025"/>
    </source>
</evidence>
<evidence type="ECO:0000256" key="11">
    <source>
        <dbReference type="ARBA" id="ARBA00022989"/>
    </source>
</evidence>
<keyword evidence="12 17" id="KW-0520">NAD</keyword>
<feature type="transmembrane region" description="Helical" evidence="17">
    <location>
        <begin position="241"/>
        <end position="261"/>
    </location>
</feature>
<keyword evidence="8 17" id="KW-0812">Transmembrane</keyword>
<dbReference type="PRINTS" id="PR01437">
    <property type="entry name" value="NUOXDRDTASE4"/>
</dbReference>
<dbReference type="GO" id="GO:0031966">
    <property type="term" value="C:mitochondrial membrane"/>
    <property type="evidence" value="ECO:0007669"/>
    <property type="project" value="UniProtKB-SubCell"/>
</dbReference>
<dbReference type="Pfam" id="PF00361">
    <property type="entry name" value="Proton_antipo_M"/>
    <property type="match status" value="1"/>
</dbReference>
<keyword evidence="11 17" id="KW-1133">Transmembrane helix</keyword>
<dbReference type="PANTHER" id="PTHR43507:SF20">
    <property type="entry name" value="NADH-UBIQUINONE OXIDOREDUCTASE CHAIN 4"/>
    <property type="match status" value="1"/>
</dbReference>
<evidence type="ECO:0000256" key="2">
    <source>
        <dbReference type="ARBA" id="ARBA00004225"/>
    </source>
</evidence>
<keyword evidence="15 17" id="KW-0472">Membrane</keyword>
<dbReference type="Pfam" id="PF01059">
    <property type="entry name" value="Oxidored_q5_N"/>
    <property type="match status" value="1"/>
</dbReference>
<keyword evidence="6 17" id="KW-0813">Transport</keyword>
<evidence type="ECO:0000256" key="12">
    <source>
        <dbReference type="ARBA" id="ARBA00023027"/>
    </source>
</evidence>
<accession>A0A3G2JZY9</accession>
<keyword evidence="10 17" id="KW-0249">Electron transport</keyword>
<name>A0A3G2JZY9_9ACAR</name>
<evidence type="ECO:0000256" key="15">
    <source>
        <dbReference type="ARBA" id="ARBA00023136"/>
    </source>
</evidence>
<dbReference type="PANTHER" id="PTHR43507">
    <property type="entry name" value="NADH-UBIQUINONE OXIDOREDUCTASE CHAIN 4"/>
    <property type="match status" value="1"/>
</dbReference>
<feature type="transmembrane region" description="Helical" evidence="17">
    <location>
        <begin position="206"/>
        <end position="229"/>
    </location>
</feature>
<evidence type="ECO:0000256" key="13">
    <source>
        <dbReference type="ARBA" id="ARBA00023075"/>
    </source>
</evidence>
<evidence type="ECO:0000313" key="20">
    <source>
        <dbReference type="EMBL" id="AYN50606.1"/>
    </source>
</evidence>
<evidence type="ECO:0000256" key="10">
    <source>
        <dbReference type="ARBA" id="ARBA00022982"/>
    </source>
</evidence>
<dbReference type="InterPro" id="IPR001750">
    <property type="entry name" value="ND/Mrp_TM"/>
</dbReference>
<evidence type="ECO:0000256" key="9">
    <source>
        <dbReference type="ARBA" id="ARBA00022967"/>
    </source>
</evidence>
<dbReference type="GeneID" id="38339247"/>
<geneLocation type="mitochondrion" evidence="20"/>
<evidence type="ECO:0000256" key="6">
    <source>
        <dbReference type="ARBA" id="ARBA00022448"/>
    </source>
</evidence>
<organism evidence="20">
    <name type="scientific">Ornithodoros tholozani</name>
    <dbReference type="NCBI Taxonomy" id="554291"/>
    <lineage>
        <taxon>Eukaryota</taxon>
        <taxon>Metazoa</taxon>
        <taxon>Ecdysozoa</taxon>
        <taxon>Arthropoda</taxon>
        <taxon>Chelicerata</taxon>
        <taxon>Arachnida</taxon>
        <taxon>Acari</taxon>
        <taxon>Parasitiformes</taxon>
        <taxon>Ixodida</taxon>
        <taxon>Ixodoidea</taxon>
        <taxon>Argasidae</taxon>
        <taxon>Ornithodorinae</taxon>
        <taxon>Ornithodoros</taxon>
    </lineage>
</organism>
<feature type="transmembrane region" description="Helical" evidence="17">
    <location>
        <begin position="406"/>
        <end position="431"/>
    </location>
</feature>
<sequence>MLMIVMGLILMLVCYKYFGLIEVIMVMMGMTLINFIIADWSMSCLYIGKVLNVDLMSFMLVELSLWVGMLMCLASFNMKIFNEGLFNFYIVLMLVLLVMCFSIIHLIGFYLFFEAVLFPIIMLIMGWGAQPERLQAGLYMLFYTVGGSLPLLVFLLFYSNSLSFVYNYWIEVEGNYIWLMAGIVGFLISLPMFIVHVWLPKAHVEAPVAGSMVLAGVLLKLGVYGLFRIKILIETMMIKSGHWIISMVLIGGLIVSMICFCQVDLKALIAYSSVCHMGLSLGGIFSMCSWGCYGNLMMLLGHGLCSSGLFCLANFYYERFFTRSMLLLKGVGQMFPFLMVWWFIFCASNMAAPPTMNLGGEVFLMGSLIKWSVMVMVPLGLISFFSAVYSLYMFSYLHHGKGWFSYGVYSVSIRELLLMCLHLIPLLYWILKMEIFSLWI</sequence>
<evidence type="ECO:0000256" key="4">
    <source>
        <dbReference type="ARBA" id="ARBA00012944"/>
    </source>
</evidence>
<dbReference type="EC" id="7.1.1.2" evidence="4 17"/>
<feature type="transmembrane region" description="Helical" evidence="17">
    <location>
        <begin position="293"/>
        <end position="317"/>
    </location>
</feature>
<feature type="transmembrane region" description="Helical" evidence="17">
    <location>
        <begin position="57"/>
        <end position="78"/>
    </location>
</feature>
<dbReference type="GO" id="GO:0008137">
    <property type="term" value="F:NADH dehydrogenase (ubiquinone) activity"/>
    <property type="evidence" value="ECO:0007669"/>
    <property type="project" value="UniProtKB-UniRule"/>
</dbReference>
<dbReference type="GO" id="GO:0015990">
    <property type="term" value="P:electron transport coupled proton transport"/>
    <property type="evidence" value="ECO:0007669"/>
    <property type="project" value="TreeGrafter"/>
</dbReference>
<feature type="transmembrane region" description="Helical" evidence="17">
    <location>
        <begin position="85"/>
        <end position="104"/>
    </location>
</feature>
<gene>
    <name evidence="20" type="primary">ND4</name>
</gene>
<comment type="similarity">
    <text evidence="3 17">Belongs to the complex I subunit 4 family.</text>
</comment>
<evidence type="ECO:0000256" key="5">
    <source>
        <dbReference type="ARBA" id="ARBA00021006"/>
    </source>
</evidence>
<keyword evidence="13 17" id="KW-0830">Ubiquinone</keyword>
<feature type="transmembrane region" description="Helical" evidence="17">
    <location>
        <begin position="110"/>
        <end position="129"/>
    </location>
</feature>
<dbReference type="EMBL" id="MF818023">
    <property type="protein sequence ID" value="AYN50606.1"/>
    <property type="molecule type" value="Genomic_DNA"/>
</dbReference>
<dbReference type="InterPro" id="IPR003918">
    <property type="entry name" value="NADH_UbQ_OxRdtase"/>
</dbReference>
<dbReference type="CTD" id="4538"/>
<feature type="domain" description="NADH:quinone oxidoreductase/Mrp antiporter transmembrane" evidence="18">
    <location>
        <begin position="105"/>
        <end position="383"/>
    </location>
</feature>
<dbReference type="InterPro" id="IPR000260">
    <property type="entry name" value="NADH4_N"/>
</dbReference>
<feature type="transmembrane region" description="Helical" evidence="17">
    <location>
        <begin position="326"/>
        <end position="351"/>
    </location>
</feature>